<comment type="caution">
    <text evidence="2">The sequence shown here is derived from an EMBL/GenBank/DDBJ whole genome shotgun (WGS) entry which is preliminary data.</text>
</comment>
<keyword evidence="3" id="KW-1185">Reference proteome</keyword>
<sequence length="182" mass="20253">MRYQRAAPSSICDATRLWHFGHRQNIRRDPFGRMICPSLRHATAPPHDPSDSIGLQPFAVFLSSPTRLQKFTEFEIVMMVRRTASQCVVHWFRWNGCADCAVNANECILVALAGILEEIRQANSEYNWDPLTFAFAAVVGVIALCFAALTIGQGPLAAGHGRVKSSAYTIGPWASMNKRNFD</sequence>
<dbReference type="EMBL" id="JAUIQD010000003">
    <property type="protein sequence ID" value="KAK3358189.1"/>
    <property type="molecule type" value="Genomic_DNA"/>
</dbReference>
<reference evidence="2" key="2">
    <citation type="submission" date="2023-06" db="EMBL/GenBank/DDBJ databases">
        <authorList>
            <consortium name="Lawrence Berkeley National Laboratory"/>
            <person name="Haridas S."/>
            <person name="Hensen N."/>
            <person name="Bonometti L."/>
            <person name="Westerberg I."/>
            <person name="Brannstrom I.O."/>
            <person name="Guillou S."/>
            <person name="Cros-Aarteil S."/>
            <person name="Calhoun S."/>
            <person name="Kuo A."/>
            <person name="Mondo S."/>
            <person name="Pangilinan J."/>
            <person name="Riley R."/>
            <person name="Labutti K."/>
            <person name="Andreopoulos B."/>
            <person name="Lipzen A."/>
            <person name="Chen C."/>
            <person name="Yanf M."/>
            <person name="Daum C."/>
            <person name="Ng V."/>
            <person name="Clum A."/>
            <person name="Steindorff A."/>
            <person name="Ohm R."/>
            <person name="Martin F."/>
            <person name="Silar P."/>
            <person name="Natvig D."/>
            <person name="Lalanne C."/>
            <person name="Gautier V."/>
            <person name="Ament-Velasquez S.L."/>
            <person name="Kruys A."/>
            <person name="Hutchinson M.I."/>
            <person name="Powell A.J."/>
            <person name="Barry K."/>
            <person name="Miller A.N."/>
            <person name="Grigoriev I.V."/>
            <person name="Debuchy R."/>
            <person name="Gladieux P."/>
            <person name="Thoren M.H."/>
            <person name="Johannesson H."/>
        </authorList>
    </citation>
    <scope>NUCLEOTIDE SEQUENCE</scope>
    <source>
        <strain evidence="2">CBS 955.72</strain>
    </source>
</reference>
<reference evidence="2" key="1">
    <citation type="journal article" date="2023" name="Mol. Phylogenet. Evol.">
        <title>Genome-scale phylogeny and comparative genomics of the fungal order Sordariales.</title>
        <authorList>
            <person name="Hensen N."/>
            <person name="Bonometti L."/>
            <person name="Westerberg I."/>
            <person name="Brannstrom I.O."/>
            <person name="Guillou S."/>
            <person name="Cros-Aarteil S."/>
            <person name="Calhoun S."/>
            <person name="Haridas S."/>
            <person name="Kuo A."/>
            <person name="Mondo S."/>
            <person name="Pangilinan J."/>
            <person name="Riley R."/>
            <person name="LaButti K."/>
            <person name="Andreopoulos B."/>
            <person name="Lipzen A."/>
            <person name="Chen C."/>
            <person name="Yan M."/>
            <person name="Daum C."/>
            <person name="Ng V."/>
            <person name="Clum A."/>
            <person name="Steindorff A."/>
            <person name="Ohm R.A."/>
            <person name="Martin F."/>
            <person name="Silar P."/>
            <person name="Natvig D.O."/>
            <person name="Lalanne C."/>
            <person name="Gautier V."/>
            <person name="Ament-Velasquez S.L."/>
            <person name="Kruys A."/>
            <person name="Hutchinson M.I."/>
            <person name="Powell A.J."/>
            <person name="Barry K."/>
            <person name="Miller A.N."/>
            <person name="Grigoriev I.V."/>
            <person name="Debuchy R."/>
            <person name="Gladieux P."/>
            <person name="Hiltunen Thoren M."/>
            <person name="Johannesson H."/>
        </authorList>
    </citation>
    <scope>NUCLEOTIDE SEQUENCE</scope>
    <source>
        <strain evidence="2">CBS 955.72</strain>
    </source>
</reference>
<dbReference type="AlphaFoldDB" id="A0AAJ0HP53"/>
<proteinExistence type="predicted"/>
<gene>
    <name evidence="2" type="ORF">B0T25DRAFT_567423</name>
</gene>
<evidence type="ECO:0000313" key="3">
    <source>
        <dbReference type="Proteomes" id="UP001275084"/>
    </source>
</evidence>
<feature type="transmembrane region" description="Helical" evidence="1">
    <location>
        <begin position="133"/>
        <end position="152"/>
    </location>
</feature>
<keyword evidence="1" id="KW-0472">Membrane</keyword>
<name>A0AAJ0HP53_9PEZI</name>
<dbReference type="Proteomes" id="UP001275084">
    <property type="component" value="Unassembled WGS sequence"/>
</dbReference>
<organism evidence="2 3">
    <name type="scientific">Lasiosphaeria hispida</name>
    <dbReference type="NCBI Taxonomy" id="260671"/>
    <lineage>
        <taxon>Eukaryota</taxon>
        <taxon>Fungi</taxon>
        <taxon>Dikarya</taxon>
        <taxon>Ascomycota</taxon>
        <taxon>Pezizomycotina</taxon>
        <taxon>Sordariomycetes</taxon>
        <taxon>Sordariomycetidae</taxon>
        <taxon>Sordariales</taxon>
        <taxon>Lasiosphaeriaceae</taxon>
        <taxon>Lasiosphaeria</taxon>
    </lineage>
</organism>
<evidence type="ECO:0000313" key="2">
    <source>
        <dbReference type="EMBL" id="KAK3358189.1"/>
    </source>
</evidence>
<keyword evidence="1" id="KW-0812">Transmembrane</keyword>
<keyword evidence="1" id="KW-1133">Transmembrane helix</keyword>
<accession>A0AAJ0HP53</accession>
<evidence type="ECO:0000256" key="1">
    <source>
        <dbReference type="SAM" id="Phobius"/>
    </source>
</evidence>
<protein>
    <submittedName>
        <fullName evidence="2">Uncharacterized protein</fullName>
    </submittedName>
</protein>